<dbReference type="PANTHER" id="PTHR38100">
    <property type="entry name" value="HIGH FREQUENCY LYSOGENIZATION PROTEIN HFLD"/>
    <property type="match status" value="1"/>
</dbReference>
<comment type="caution">
    <text evidence="5">The sequence shown here is derived from an EMBL/GenBank/DDBJ whole genome shotgun (WGS) entry which is preliminary data.</text>
</comment>
<dbReference type="AlphaFoldDB" id="A0A0F9P8F6"/>
<dbReference type="GO" id="GO:0005737">
    <property type="term" value="C:cytoplasm"/>
    <property type="evidence" value="ECO:0007669"/>
    <property type="project" value="UniProtKB-SubCell"/>
</dbReference>
<keyword evidence="4" id="KW-0472">Membrane</keyword>
<comment type="subcellular location">
    <subcellularLocation>
        <location evidence="1">Cytoplasm</location>
    </subcellularLocation>
</comment>
<reference evidence="5" key="1">
    <citation type="journal article" date="2015" name="Nature">
        <title>Complex archaea that bridge the gap between prokaryotes and eukaryotes.</title>
        <authorList>
            <person name="Spang A."/>
            <person name="Saw J.H."/>
            <person name="Jorgensen S.L."/>
            <person name="Zaremba-Niedzwiedzka K."/>
            <person name="Martijn J."/>
            <person name="Lind A.E."/>
            <person name="van Eijk R."/>
            <person name="Schleper C."/>
            <person name="Guy L."/>
            <person name="Ettema T.J."/>
        </authorList>
    </citation>
    <scope>NUCLEOTIDE SEQUENCE</scope>
</reference>
<evidence type="ECO:0008006" key="6">
    <source>
        <dbReference type="Google" id="ProtNLM"/>
    </source>
</evidence>
<evidence type="ECO:0000256" key="1">
    <source>
        <dbReference type="ARBA" id="ARBA00004496"/>
    </source>
</evidence>
<protein>
    <recommendedName>
        <fullName evidence="6">High frequency lysogenization protein HflD homolog</fullName>
    </recommendedName>
</protein>
<evidence type="ECO:0000313" key="5">
    <source>
        <dbReference type="EMBL" id="KKM89722.1"/>
    </source>
</evidence>
<dbReference type="EMBL" id="LAZR01006775">
    <property type="protein sequence ID" value="KKM89722.1"/>
    <property type="molecule type" value="Genomic_DNA"/>
</dbReference>
<name>A0A0F9P8F6_9ZZZZ</name>
<evidence type="ECO:0000256" key="2">
    <source>
        <dbReference type="ARBA" id="ARBA00022475"/>
    </source>
</evidence>
<dbReference type="Pfam" id="PF04356">
    <property type="entry name" value="DUF489"/>
    <property type="match status" value="1"/>
</dbReference>
<dbReference type="Gene3D" id="1.10.3890.10">
    <property type="entry name" value="HflD-like"/>
    <property type="match status" value="1"/>
</dbReference>
<dbReference type="InterPro" id="IPR035932">
    <property type="entry name" value="HflD-like_sf"/>
</dbReference>
<dbReference type="PANTHER" id="PTHR38100:SF1">
    <property type="entry name" value="HIGH FREQUENCY LYSOGENIZATION PROTEIN HFLD"/>
    <property type="match status" value="1"/>
</dbReference>
<dbReference type="HAMAP" id="MF_00695">
    <property type="entry name" value="HflD_protein"/>
    <property type="match status" value="1"/>
</dbReference>
<evidence type="ECO:0000256" key="4">
    <source>
        <dbReference type="ARBA" id="ARBA00023136"/>
    </source>
</evidence>
<gene>
    <name evidence="5" type="ORF">LCGC14_1245840</name>
</gene>
<accession>A0A0F9P8F6</accession>
<proteinExistence type="inferred from homology"/>
<dbReference type="NCBIfam" id="NF001246">
    <property type="entry name" value="PRK00218.1-2"/>
    <property type="match status" value="1"/>
</dbReference>
<dbReference type="SUPFAM" id="SSF101322">
    <property type="entry name" value="YcfC-like"/>
    <property type="match status" value="1"/>
</dbReference>
<keyword evidence="2" id="KW-1003">Cell membrane</keyword>
<dbReference type="InterPro" id="IPR007451">
    <property type="entry name" value="HflD"/>
</dbReference>
<evidence type="ECO:0000256" key="3">
    <source>
        <dbReference type="ARBA" id="ARBA00022490"/>
    </source>
</evidence>
<organism evidence="5">
    <name type="scientific">marine sediment metagenome</name>
    <dbReference type="NCBI Taxonomy" id="412755"/>
    <lineage>
        <taxon>unclassified sequences</taxon>
        <taxon>metagenomes</taxon>
        <taxon>ecological metagenomes</taxon>
    </lineage>
</organism>
<keyword evidence="3" id="KW-0963">Cytoplasm</keyword>
<sequence length="212" mass="24029">MNTSPSSREQDRVIALAALLQVVTLVQQIAETGQVDQAAFETLLTSLTVTDATSTEAVYGDLSQLKMGFKQLNQQLSKSKDKKAVVLLRYVINLLHLERKLAKRGDMFDLISREIDQIPQQIEYFGSINSPQVIARFADIYHRTISELLPRVQVHGEPTYLQQADNINRIRALLLAGIRAAILWQQKGGRRWQFIFQSSKMLTISTTLFNKI</sequence>